<evidence type="ECO:0000313" key="3">
    <source>
        <dbReference type="Proteomes" id="UP000015531"/>
    </source>
</evidence>
<gene>
    <name evidence="2" type="ORF">RLDS_15975</name>
</gene>
<feature type="compositionally biased region" description="Basic and acidic residues" evidence="1">
    <location>
        <begin position="96"/>
        <end position="106"/>
    </location>
</feature>
<organism evidence="2 3">
    <name type="scientific">Sphingobium lactosutens DS20</name>
    <dbReference type="NCBI Taxonomy" id="1331060"/>
    <lineage>
        <taxon>Bacteria</taxon>
        <taxon>Pseudomonadati</taxon>
        <taxon>Pseudomonadota</taxon>
        <taxon>Alphaproteobacteria</taxon>
        <taxon>Sphingomonadales</taxon>
        <taxon>Sphingomonadaceae</taxon>
        <taxon>Sphingobium</taxon>
    </lineage>
</organism>
<dbReference type="PATRIC" id="fig|1331060.3.peg.3064"/>
<name>T0IU81_9SPHN</name>
<feature type="compositionally biased region" description="Polar residues" evidence="1">
    <location>
        <begin position="112"/>
        <end position="122"/>
    </location>
</feature>
<proteinExistence type="predicted"/>
<accession>T0IU81</accession>
<evidence type="ECO:0000313" key="2">
    <source>
        <dbReference type="EMBL" id="EQB13239.1"/>
    </source>
</evidence>
<dbReference type="Proteomes" id="UP000015531">
    <property type="component" value="Unassembled WGS sequence"/>
</dbReference>
<dbReference type="EMBL" id="ATDP01000097">
    <property type="protein sequence ID" value="EQB13239.1"/>
    <property type="molecule type" value="Genomic_DNA"/>
</dbReference>
<comment type="caution">
    <text evidence="2">The sequence shown here is derived from an EMBL/GenBank/DDBJ whole genome shotgun (WGS) entry which is preliminary data.</text>
</comment>
<reference evidence="2 3" key="1">
    <citation type="journal article" date="2013" name="Genome Announc.">
        <title>Draft Genome Sequence of Sphingobium lactosutens Strain DS20T, Isolated from a Hexachlorocyclohexane Dumpsite.</title>
        <authorList>
            <person name="Kumar R."/>
            <person name="Dwivedi V."/>
            <person name="Negi V."/>
            <person name="Khurana J.P."/>
            <person name="Lal R."/>
        </authorList>
    </citation>
    <scope>NUCLEOTIDE SEQUENCE [LARGE SCALE GENOMIC DNA]</scope>
    <source>
        <strain evidence="2 3">DS20</strain>
    </source>
</reference>
<protein>
    <submittedName>
        <fullName evidence="2">Uncharacterized protein</fullName>
    </submittedName>
</protein>
<dbReference type="AlphaFoldDB" id="T0IU81"/>
<sequence length="122" mass="13094">MVNPMRGEGSFQAEGTTYVVTMDADALCMAEEVTGKPISVVVALFDSGAHLGMTAALAWAGMFRQYGMPWEGFRDKVMAWGLPIIRDAIASAMKHAWPEPEKEANPRKRGQAKTTAGTGSSS</sequence>
<keyword evidence="3" id="KW-1185">Reference proteome</keyword>
<feature type="region of interest" description="Disordered" evidence="1">
    <location>
        <begin position="95"/>
        <end position="122"/>
    </location>
</feature>
<evidence type="ECO:0000256" key="1">
    <source>
        <dbReference type="SAM" id="MobiDB-lite"/>
    </source>
</evidence>
<dbReference type="OrthoDB" id="7473872at2"/>
<dbReference type="RefSeq" id="WP_021226810.1">
    <property type="nucleotide sequence ID" value="NZ_ATDP01000097.1"/>
</dbReference>